<organism evidence="1">
    <name type="scientific">Tanacetum cinerariifolium</name>
    <name type="common">Dalmatian daisy</name>
    <name type="synonym">Chrysanthemum cinerariifolium</name>
    <dbReference type="NCBI Taxonomy" id="118510"/>
    <lineage>
        <taxon>Eukaryota</taxon>
        <taxon>Viridiplantae</taxon>
        <taxon>Streptophyta</taxon>
        <taxon>Embryophyta</taxon>
        <taxon>Tracheophyta</taxon>
        <taxon>Spermatophyta</taxon>
        <taxon>Magnoliopsida</taxon>
        <taxon>eudicotyledons</taxon>
        <taxon>Gunneridae</taxon>
        <taxon>Pentapetalae</taxon>
        <taxon>asterids</taxon>
        <taxon>campanulids</taxon>
        <taxon>Asterales</taxon>
        <taxon>Asteraceae</taxon>
        <taxon>Asteroideae</taxon>
        <taxon>Anthemideae</taxon>
        <taxon>Anthemidinae</taxon>
        <taxon>Tanacetum</taxon>
    </lineage>
</organism>
<dbReference type="PANTHER" id="PTHR15503:SF45">
    <property type="entry name" value="RNA-DIRECTED DNA POLYMERASE HOMOLOG"/>
    <property type="match status" value="1"/>
</dbReference>
<gene>
    <name evidence="1" type="ORF">Tci_911672</name>
</gene>
<name>A0A699VZ55_TANCI</name>
<evidence type="ECO:0000313" key="1">
    <source>
        <dbReference type="EMBL" id="GFD39703.1"/>
    </source>
</evidence>
<dbReference type="PANTHER" id="PTHR15503">
    <property type="entry name" value="LDOC1 RELATED"/>
    <property type="match status" value="1"/>
</dbReference>
<dbReference type="GO" id="GO:0003964">
    <property type="term" value="F:RNA-directed DNA polymerase activity"/>
    <property type="evidence" value="ECO:0007669"/>
    <property type="project" value="UniProtKB-KW"/>
</dbReference>
<accession>A0A699VZ55</accession>
<dbReference type="EMBL" id="BKCJ011520644">
    <property type="protein sequence ID" value="GFD39703.1"/>
    <property type="molecule type" value="Genomic_DNA"/>
</dbReference>
<dbReference type="Pfam" id="PF08284">
    <property type="entry name" value="RVP_2"/>
    <property type="match status" value="1"/>
</dbReference>
<protein>
    <submittedName>
        <fullName evidence="1">Putative reverse transcriptase domain, aspartic peptidase domain protein</fullName>
    </submittedName>
</protein>
<dbReference type="Gene3D" id="2.40.70.10">
    <property type="entry name" value="Acid Proteases"/>
    <property type="match status" value="1"/>
</dbReference>
<dbReference type="AlphaFoldDB" id="A0A699VZ55"/>
<feature type="non-terminal residue" evidence="1">
    <location>
        <position position="1"/>
    </location>
</feature>
<dbReference type="InterPro" id="IPR032567">
    <property type="entry name" value="RTL1-rel"/>
</dbReference>
<keyword evidence="1" id="KW-0695">RNA-directed DNA polymerase</keyword>
<comment type="caution">
    <text evidence="1">The sequence shown here is derived from an EMBL/GenBank/DDBJ whole genome shotgun (WGS) entry which is preliminary data.</text>
</comment>
<reference evidence="1" key="1">
    <citation type="journal article" date="2019" name="Sci. Rep.">
        <title>Draft genome of Tanacetum cinerariifolium, the natural source of mosquito coil.</title>
        <authorList>
            <person name="Yamashiro T."/>
            <person name="Shiraishi A."/>
            <person name="Satake H."/>
            <person name="Nakayama K."/>
        </authorList>
    </citation>
    <scope>NUCLEOTIDE SEQUENCE</scope>
</reference>
<proteinExistence type="predicted"/>
<sequence>FDIILGMDWLTEHYATIDCRSYRVIFGDIHAPEFIYHRSLPGKSMQIISVLQARTLLSHGCEGFLANIHDTTSDVSSIHDQPIVSEFPDIFPDELPGIPPVREVEFNIELIPGSKPISKAPYRMAPKELKSSTNF</sequence>
<keyword evidence="1" id="KW-0808">Transferase</keyword>
<dbReference type="InterPro" id="IPR021109">
    <property type="entry name" value="Peptidase_aspartic_dom_sf"/>
</dbReference>
<keyword evidence="1" id="KW-0548">Nucleotidyltransferase</keyword>